<dbReference type="Proteomes" id="UP000327157">
    <property type="component" value="Chromosome 17"/>
</dbReference>
<sequence>MMKVAMDGSKEWCRQRVWLLGGRGYVGVESDRGGGYSGKGDGSSDVGIGGSDSDGGWTVDVMAQVVVRQRQLGSKL</sequence>
<feature type="compositionally biased region" description="Gly residues" evidence="1">
    <location>
        <begin position="33"/>
        <end position="52"/>
    </location>
</feature>
<feature type="region of interest" description="Disordered" evidence="1">
    <location>
        <begin position="31"/>
        <end position="52"/>
    </location>
</feature>
<dbReference type="AlphaFoldDB" id="A0A5N5G7J4"/>
<reference evidence="2 3" key="3">
    <citation type="submission" date="2019-11" db="EMBL/GenBank/DDBJ databases">
        <title>A de novo genome assembly of a pear dwarfing rootstock.</title>
        <authorList>
            <person name="Wang F."/>
            <person name="Wang J."/>
            <person name="Li S."/>
            <person name="Zhang Y."/>
            <person name="Fang M."/>
            <person name="Ma L."/>
            <person name="Zhao Y."/>
            <person name="Jiang S."/>
        </authorList>
    </citation>
    <scope>NUCLEOTIDE SEQUENCE [LARGE SCALE GENOMIC DNA]</scope>
    <source>
        <strain evidence="2">S2</strain>
        <tissue evidence="2">Leaf</tissue>
    </source>
</reference>
<keyword evidence="3" id="KW-1185">Reference proteome</keyword>
<organism evidence="2 3">
    <name type="scientific">Pyrus ussuriensis x Pyrus communis</name>
    <dbReference type="NCBI Taxonomy" id="2448454"/>
    <lineage>
        <taxon>Eukaryota</taxon>
        <taxon>Viridiplantae</taxon>
        <taxon>Streptophyta</taxon>
        <taxon>Embryophyta</taxon>
        <taxon>Tracheophyta</taxon>
        <taxon>Spermatophyta</taxon>
        <taxon>Magnoliopsida</taxon>
        <taxon>eudicotyledons</taxon>
        <taxon>Gunneridae</taxon>
        <taxon>Pentapetalae</taxon>
        <taxon>rosids</taxon>
        <taxon>fabids</taxon>
        <taxon>Rosales</taxon>
        <taxon>Rosaceae</taxon>
        <taxon>Amygdaloideae</taxon>
        <taxon>Maleae</taxon>
        <taxon>Pyrus</taxon>
    </lineage>
</organism>
<accession>A0A5N5G7J4</accession>
<evidence type="ECO:0000313" key="3">
    <source>
        <dbReference type="Proteomes" id="UP000327157"/>
    </source>
</evidence>
<reference evidence="2 3" key="1">
    <citation type="submission" date="2019-09" db="EMBL/GenBank/DDBJ databases">
        <authorList>
            <person name="Ou C."/>
        </authorList>
    </citation>
    <scope>NUCLEOTIDE SEQUENCE [LARGE SCALE GENOMIC DNA]</scope>
    <source>
        <strain evidence="2">S2</strain>
        <tissue evidence="2">Leaf</tissue>
    </source>
</reference>
<name>A0A5N5G7J4_9ROSA</name>
<protein>
    <submittedName>
        <fullName evidence="2">Uncharacterized protein</fullName>
    </submittedName>
</protein>
<evidence type="ECO:0000313" key="2">
    <source>
        <dbReference type="EMBL" id="KAB2611395.1"/>
    </source>
</evidence>
<comment type="caution">
    <text evidence="2">The sequence shown here is derived from an EMBL/GenBank/DDBJ whole genome shotgun (WGS) entry which is preliminary data.</text>
</comment>
<dbReference type="EMBL" id="SMOL01000487">
    <property type="protein sequence ID" value="KAB2611395.1"/>
    <property type="molecule type" value="Genomic_DNA"/>
</dbReference>
<gene>
    <name evidence="2" type="ORF">D8674_019427</name>
</gene>
<proteinExistence type="predicted"/>
<evidence type="ECO:0000256" key="1">
    <source>
        <dbReference type="SAM" id="MobiDB-lite"/>
    </source>
</evidence>
<reference evidence="3" key="2">
    <citation type="submission" date="2019-10" db="EMBL/GenBank/DDBJ databases">
        <title>A de novo genome assembly of a pear dwarfing rootstock.</title>
        <authorList>
            <person name="Wang F."/>
            <person name="Wang J."/>
            <person name="Li S."/>
            <person name="Zhang Y."/>
            <person name="Fang M."/>
            <person name="Ma L."/>
            <person name="Zhao Y."/>
            <person name="Jiang S."/>
        </authorList>
    </citation>
    <scope>NUCLEOTIDE SEQUENCE [LARGE SCALE GENOMIC DNA]</scope>
</reference>